<dbReference type="PANTHER" id="PTHR20929">
    <property type="entry name" value="LUNG ADENOMA SUSCEPTIBILITY 1-RELATED"/>
    <property type="match status" value="1"/>
</dbReference>
<dbReference type="InterPro" id="IPR023247">
    <property type="entry name" value="IC97/Dnai7-like"/>
</dbReference>
<feature type="compositionally biased region" description="Polar residues" evidence="3">
    <location>
        <begin position="707"/>
        <end position="721"/>
    </location>
</feature>
<dbReference type="InterPro" id="IPR031826">
    <property type="entry name" value="IC97/Casc1_N"/>
</dbReference>
<dbReference type="GO" id="GO:0005930">
    <property type="term" value="C:axoneme"/>
    <property type="evidence" value="ECO:0007669"/>
    <property type="project" value="TreeGrafter"/>
</dbReference>
<feature type="compositionally biased region" description="Low complexity" evidence="3">
    <location>
        <begin position="676"/>
        <end position="693"/>
    </location>
</feature>
<evidence type="ECO:0000313" key="6">
    <source>
        <dbReference type="Proteomes" id="UP000886520"/>
    </source>
</evidence>
<comment type="caution">
    <text evidence="5">The sequence shown here is derived from an EMBL/GenBank/DDBJ whole genome shotgun (WGS) entry which is preliminary data.</text>
</comment>
<dbReference type="EMBL" id="JABFUD020000003">
    <property type="protein sequence ID" value="KAI5082126.1"/>
    <property type="molecule type" value="Genomic_DNA"/>
</dbReference>
<feature type="domain" description="IC97/Casc1 N-terminal" evidence="4">
    <location>
        <begin position="79"/>
        <end position="277"/>
    </location>
</feature>
<organism evidence="5 6">
    <name type="scientific">Adiantum capillus-veneris</name>
    <name type="common">Maidenhair fern</name>
    <dbReference type="NCBI Taxonomy" id="13818"/>
    <lineage>
        <taxon>Eukaryota</taxon>
        <taxon>Viridiplantae</taxon>
        <taxon>Streptophyta</taxon>
        <taxon>Embryophyta</taxon>
        <taxon>Tracheophyta</taxon>
        <taxon>Polypodiopsida</taxon>
        <taxon>Polypodiidae</taxon>
        <taxon>Polypodiales</taxon>
        <taxon>Pteridineae</taxon>
        <taxon>Pteridaceae</taxon>
        <taxon>Vittarioideae</taxon>
        <taxon>Adiantum</taxon>
    </lineage>
</organism>
<keyword evidence="6" id="KW-1185">Reference proteome</keyword>
<evidence type="ECO:0000313" key="5">
    <source>
        <dbReference type="EMBL" id="KAI5082126.1"/>
    </source>
</evidence>
<dbReference type="PRINTS" id="PR02043">
    <property type="entry name" value="CANCERSCCP1"/>
</dbReference>
<dbReference type="Proteomes" id="UP000886520">
    <property type="component" value="Chromosome 2"/>
</dbReference>
<dbReference type="Pfam" id="PF15927">
    <property type="entry name" value="Casc1_N"/>
    <property type="match status" value="1"/>
</dbReference>
<feature type="region of interest" description="Disordered" evidence="3">
    <location>
        <begin position="1"/>
        <end position="20"/>
    </location>
</feature>
<dbReference type="GO" id="GO:0048487">
    <property type="term" value="F:beta-tubulin binding"/>
    <property type="evidence" value="ECO:0007669"/>
    <property type="project" value="TreeGrafter"/>
</dbReference>
<evidence type="ECO:0000256" key="1">
    <source>
        <dbReference type="ARBA" id="ARBA00024332"/>
    </source>
</evidence>
<gene>
    <name evidence="5" type="ORF">GOP47_0001869</name>
</gene>
<reference evidence="5" key="1">
    <citation type="submission" date="2021-01" db="EMBL/GenBank/DDBJ databases">
        <title>Adiantum capillus-veneris genome.</title>
        <authorList>
            <person name="Fang Y."/>
            <person name="Liao Q."/>
        </authorList>
    </citation>
    <scope>NUCLEOTIDE SEQUENCE</scope>
    <source>
        <strain evidence="5">H3</strain>
        <tissue evidence="5">Leaf</tissue>
    </source>
</reference>
<evidence type="ECO:0000259" key="4">
    <source>
        <dbReference type="Pfam" id="PF15927"/>
    </source>
</evidence>
<feature type="coiled-coil region" evidence="2">
    <location>
        <begin position="68"/>
        <end position="109"/>
    </location>
</feature>
<dbReference type="PANTHER" id="PTHR20929:SF11">
    <property type="entry name" value="DYNEIN AXONEMAL INTERMEDIATE CHAIN 7"/>
    <property type="match status" value="1"/>
</dbReference>
<keyword evidence="2" id="KW-0175">Coiled coil</keyword>
<evidence type="ECO:0000256" key="2">
    <source>
        <dbReference type="SAM" id="Coils"/>
    </source>
</evidence>
<sequence length="721" mass="81639">MPPKQPANKKLSKQELKAQKKEQKGWFRSFLSKGSICMFKARNWEPFPGLLIPCAPMFTWLVFGKEILHRLEKKKEDAKKLAEERKRLAEEEAKRLEEEARLASEAEQARLKAEFECILQEKGDLSSFFEWRSSTLAKLEATISSQEDWTRFVEAGGIPHPTNEGNMNNYFDCLETSWDESYTAALSTVKSIYQVFLTTEEILLLEMEKGNTCDFLARFEIYMKKLELLMQKQMDRTTAYLLNKSYEVFKQTNESTVWAMAGEWKIYLWINHMKNPRLRALHEPTLGVTITIPKAFTFANVAIRAYHQMLNPFLKSANIYLSVGGIFGLDILSIPPASRSAKGWTLEHVTMMTSSVVHLGYPFAGDSSGAPSSIGLELTLPTNLIVTETIPEIGWWNDEEECWKKDGITDVEYDKLTRTLKFQTLKARPHSIIQSRVKYYPYHSWILIPSSEIKALFVLESHGSMIKIEVGNRCCKLLDTPFCECKHIIGQDLDPIILLKRLSRCGLHLMPVDTDGKLVYSCLKENNVERYACEDIGLAIPACAIASSKWNVEAGQDSCVVRVLEIPDPCFPPTFEKSKEIRMVLYKAKGNAILNMSERKSKDYKEDLLGEFHASIMVTLRDSVARESLEKMEKADPGFTNCFKRLALGLRLFSFTAVEPLPLPPPIQEQVQGVDQPTSSPEQQQTQNPSTESVSQDNDSAVAALAPQNSPLEAPQSSNPA</sequence>
<comment type="similarity">
    <text evidence="1">Belongs to the DNAI7 family.</text>
</comment>
<proteinExistence type="inferred from homology"/>
<accession>A0A9D4V928</accession>
<evidence type="ECO:0000256" key="3">
    <source>
        <dbReference type="SAM" id="MobiDB-lite"/>
    </source>
</evidence>
<name>A0A9D4V928_ADICA</name>
<protein>
    <recommendedName>
        <fullName evidence="4">IC97/Casc1 N-terminal domain-containing protein</fullName>
    </recommendedName>
</protein>
<feature type="region of interest" description="Disordered" evidence="3">
    <location>
        <begin position="664"/>
        <end position="721"/>
    </location>
</feature>
<dbReference type="GO" id="GO:0008017">
    <property type="term" value="F:microtubule binding"/>
    <property type="evidence" value="ECO:0007669"/>
    <property type="project" value="TreeGrafter"/>
</dbReference>
<dbReference type="OrthoDB" id="297923at2759"/>
<dbReference type="AlphaFoldDB" id="A0A9D4V928"/>